<dbReference type="Gene3D" id="1.25.70.10">
    <property type="entry name" value="Transcription termination factor 3, mitochondrial"/>
    <property type="match status" value="1"/>
</dbReference>
<evidence type="ECO:0000256" key="1">
    <source>
        <dbReference type="SAM" id="MobiDB-lite"/>
    </source>
</evidence>
<protein>
    <submittedName>
        <fullName evidence="2">Uncharacterized protein</fullName>
    </submittedName>
</protein>
<dbReference type="InterPro" id="IPR038538">
    <property type="entry name" value="MTERF_sf"/>
</dbReference>
<reference evidence="2" key="1">
    <citation type="submission" date="2009-08" db="EMBL/GenBank/DDBJ databases">
        <title>Annotation of Salpingoeca rosetta.</title>
        <authorList>
            <consortium name="The Broad Institute Genome Sequencing Platform"/>
            <person name="Russ C."/>
            <person name="Cuomo C."/>
            <person name="Burger G."/>
            <person name="Gray M.W."/>
            <person name="Holland P.W.H."/>
            <person name="King N."/>
            <person name="Lang F.B.F."/>
            <person name="Roger A.J."/>
            <person name="Ruiz-Trillo I."/>
            <person name="Young S.K."/>
            <person name="Zeng Q."/>
            <person name="Gargeya S."/>
            <person name="Alvarado L."/>
            <person name="Berlin A."/>
            <person name="Chapman S.B."/>
            <person name="Chen Z."/>
            <person name="Freedman E."/>
            <person name="Gellesch M."/>
            <person name="Goldberg J."/>
            <person name="Griggs A."/>
            <person name="Gujja S."/>
            <person name="Heilman E."/>
            <person name="Heiman D."/>
            <person name="Howarth C."/>
            <person name="Mehta T."/>
            <person name="Neiman D."/>
            <person name="Pearson M."/>
            <person name="Roberts A."/>
            <person name="Saif S."/>
            <person name="Shea T."/>
            <person name="Shenoy N."/>
            <person name="Sisk P."/>
            <person name="Stolte C."/>
            <person name="Sykes S."/>
            <person name="White J."/>
            <person name="Yandava C."/>
            <person name="Haas B."/>
            <person name="Nusbaum C."/>
            <person name="Birren B."/>
        </authorList>
    </citation>
    <scope>NUCLEOTIDE SEQUENCE [LARGE SCALE GENOMIC DNA]</scope>
    <source>
        <strain evidence="2">ATCC 50818</strain>
    </source>
</reference>
<keyword evidence="3" id="KW-1185">Reference proteome</keyword>
<evidence type="ECO:0000313" key="3">
    <source>
        <dbReference type="Proteomes" id="UP000007799"/>
    </source>
</evidence>
<dbReference type="InParanoid" id="F2U526"/>
<dbReference type="KEGG" id="sre:PTSG_12017"/>
<dbReference type="Proteomes" id="UP000007799">
    <property type="component" value="Unassembled WGS sequence"/>
</dbReference>
<feature type="region of interest" description="Disordered" evidence="1">
    <location>
        <begin position="135"/>
        <end position="156"/>
    </location>
</feature>
<dbReference type="RefSeq" id="XP_004995978.1">
    <property type="nucleotide sequence ID" value="XM_004995921.1"/>
</dbReference>
<accession>F2U526</accession>
<dbReference type="GeneID" id="16076565"/>
<dbReference type="AlphaFoldDB" id="F2U526"/>
<sequence>MSVPSARAVAWLRQQVRAPVPSMARSLRLSSSTAAATAATAPPFQSCMTCQARRRLVTTTSRHDPASTMFLRPRTTGSAAAAAADASWTPVNGAASSAGSHRYCRNPHAHHMHAMGGAGALVQPASTQHHAITHHVSSSHNHNNHQRRQAHSQQQEVEVGDDLLHLFRSQQTRFQYQQQQQQHEYAVGNESQGWHRQELARLRRPKQLRLSSELYTHAADVLRAAGIDLSNSDFDHAAPILQPILAMPAERMQAVLRFFSDPTFGCPGKWLEHLLAKHPEALAAFDPDVAASNLRFAKEIDLKCFPSLVHDVPRRMTSQEDLKDFFDAFEELGLSYETTKTVLVPSAQRSLFGYSRSPRQFIDRLAALRRYFGSDLLEPTLAQQPQLILLSLQTLVARLAILSIAGVYQHAIQNPSSPVMRGLLSLLCTGVKDFVAKTGIPETEYQQVLGIARRIIRSRHPDIQEMIDEMDFTPTFKTPSVQPL</sequence>
<dbReference type="EMBL" id="GL832961">
    <property type="protein sequence ID" value="EGD82742.1"/>
    <property type="molecule type" value="Genomic_DNA"/>
</dbReference>
<name>F2U526_SALR5</name>
<evidence type="ECO:0000313" key="2">
    <source>
        <dbReference type="EMBL" id="EGD82742.1"/>
    </source>
</evidence>
<gene>
    <name evidence="2" type="ORF">PTSG_12017</name>
</gene>
<organism evidence="3">
    <name type="scientific">Salpingoeca rosetta (strain ATCC 50818 / BSB-021)</name>
    <dbReference type="NCBI Taxonomy" id="946362"/>
    <lineage>
        <taxon>Eukaryota</taxon>
        <taxon>Choanoflagellata</taxon>
        <taxon>Craspedida</taxon>
        <taxon>Salpingoecidae</taxon>
        <taxon>Salpingoeca</taxon>
    </lineage>
</organism>
<proteinExistence type="predicted"/>